<dbReference type="PANTHER" id="PTHR33490:SF3">
    <property type="entry name" value="CONSERVED INTEGRAL MEMBRANE PROTEIN"/>
    <property type="match status" value="1"/>
</dbReference>
<keyword evidence="3" id="KW-1185">Reference proteome</keyword>
<dbReference type="Pfam" id="PF01841">
    <property type="entry name" value="Transglut_core"/>
    <property type="match status" value="1"/>
</dbReference>
<feature type="domain" description="Transglutaminase-like" evidence="1">
    <location>
        <begin position="74"/>
        <end position="140"/>
    </location>
</feature>
<dbReference type="PANTHER" id="PTHR33490">
    <property type="entry name" value="BLR5614 PROTEIN-RELATED"/>
    <property type="match status" value="1"/>
</dbReference>
<name>A0A4V1GMJ3_EUBML</name>
<sequence length="205" mass="23476">MKLIPKSKNLEDYLKESPYVDYSDHTVVDKSESLYRLSENKLDYTERAFLFVRDAIDHSWDIQSHRVIRTASEVLKAGEGICYAKAMLLAALLRRKGIPAGFCYQRLTIGDTPDTGYCIHCLNGVYLETEKLWIRIDARGNTLGKNAQFNKAHPEREHLAFPVRPEYDERDYPEIYVSSVPATIKALVRNQDALDMILHGLPESL</sequence>
<accession>A0A4V1GMJ3</accession>
<reference evidence="2 3" key="1">
    <citation type="submission" date="2018-05" db="EMBL/GenBank/DDBJ databases">
        <title>Genome comparison of Eubacterium sp.</title>
        <authorList>
            <person name="Feng Y."/>
            <person name="Sanchez-Andrea I."/>
            <person name="Stams A.J.M."/>
            <person name="De Vos W.M."/>
        </authorList>
    </citation>
    <scope>NUCLEOTIDE SEQUENCE [LARGE SCALE GENOMIC DNA]</scope>
    <source>
        <strain evidence="2 3">YI</strain>
    </source>
</reference>
<evidence type="ECO:0000313" key="2">
    <source>
        <dbReference type="EMBL" id="QCT73486.1"/>
    </source>
</evidence>
<dbReference type="AlphaFoldDB" id="A0A4V1GMJ3"/>
<dbReference type="SMART" id="SM00460">
    <property type="entry name" value="TGc"/>
    <property type="match status" value="1"/>
</dbReference>
<dbReference type="RefSeq" id="WP_096920595.1">
    <property type="nucleotide sequence ID" value="NZ_CP029487.1"/>
</dbReference>
<dbReference type="Proteomes" id="UP000218387">
    <property type="component" value="Chromosome"/>
</dbReference>
<evidence type="ECO:0000313" key="3">
    <source>
        <dbReference type="Proteomes" id="UP000218387"/>
    </source>
</evidence>
<evidence type="ECO:0000259" key="1">
    <source>
        <dbReference type="SMART" id="SM00460"/>
    </source>
</evidence>
<dbReference type="KEGG" id="emt:CPZ25_019910"/>
<dbReference type="Gene3D" id="3.10.620.30">
    <property type="match status" value="1"/>
</dbReference>
<dbReference type="InterPro" id="IPR038765">
    <property type="entry name" value="Papain-like_cys_pep_sf"/>
</dbReference>
<organism evidence="2 3">
    <name type="scientific">Eubacterium maltosivorans</name>
    <dbReference type="NCBI Taxonomy" id="2041044"/>
    <lineage>
        <taxon>Bacteria</taxon>
        <taxon>Bacillati</taxon>
        <taxon>Bacillota</taxon>
        <taxon>Clostridia</taxon>
        <taxon>Eubacteriales</taxon>
        <taxon>Eubacteriaceae</taxon>
        <taxon>Eubacterium</taxon>
    </lineage>
</organism>
<proteinExistence type="predicted"/>
<dbReference type="EMBL" id="CP029487">
    <property type="protein sequence ID" value="QCT73486.1"/>
    <property type="molecule type" value="Genomic_DNA"/>
</dbReference>
<dbReference type="InterPro" id="IPR002931">
    <property type="entry name" value="Transglutaminase-like"/>
</dbReference>
<gene>
    <name evidence="2" type="ORF">CPZ25_019910</name>
</gene>
<dbReference type="SUPFAM" id="SSF54001">
    <property type="entry name" value="Cysteine proteinases"/>
    <property type="match status" value="1"/>
</dbReference>
<protein>
    <submittedName>
        <fullName evidence="2">Transglutaminase family protein</fullName>
    </submittedName>
</protein>